<evidence type="ECO:0000313" key="3">
    <source>
        <dbReference type="Proteomes" id="UP001164693"/>
    </source>
</evidence>
<gene>
    <name evidence="2" type="ORF">M6B22_06365</name>
</gene>
<protein>
    <submittedName>
        <fullName evidence="2">CoA transferase</fullName>
    </submittedName>
</protein>
<dbReference type="InterPro" id="IPR023606">
    <property type="entry name" value="CoA-Trfase_III_dom_1_sf"/>
</dbReference>
<dbReference type="Proteomes" id="UP001164693">
    <property type="component" value="Chromosome"/>
</dbReference>
<organism evidence="2 3">
    <name type="scientific">Jatrophihabitans cynanchi</name>
    <dbReference type="NCBI Taxonomy" id="2944128"/>
    <lineage>
        <taxon>Bacteria</taxon>
        <taxon>Bacillati</taxon>
        <taxon>Actinomycetota</taxon>
        <taxon>Actinomycetes</taxon>
        <taxon>Jatrophihabitantales</taxon>
        <taxon>Jatrophihabitantaceae</taxon>
        <taxon>Jatrophihabitans</taxon>
    </lineage>
</organism>
<keyword evidence="3" id="KW-1185">Reference proteome</keyword>
<accession>A0ABY7K5K0</accession>
<dbReference type="Gene3D" id="3.40.50.10540">
    <property type="entry name" value="Crotonobetainyl-coa:carnitine coa-transferase, domain 1"/>
    <property type="match status" value="1"/>
</dbReference>
<dbReference type="RefSeq" id="WP_269444934.1">
    <property type="nucleotide sequence ID" value="NZ_CP097463.1"/>
</dbReference>
<dbReference type="Gene3D" id="3.30.1540.10">
    <property type="entry name" value="formyl-coa transferase, domain 3"/>
    <property type="match status" value="1"/>
</dbReference>
<dbReference type="PANTHER" id="PTHR48207">
    <property type="entry name" value="SUCCINATE--HYDROXYMETHYLGLUTARATE COA-TRANSFERASE"/>
    <property type="match status" value="1"/>
</dbReference>
<dbReference type="InterPro" id="IPR003673">
    <property type="entry name" value="CoA-Trfase_fam_III"/>
</dbReference>
<dbReference type="GO" id="GO:0016740">
    <property type="term" value="F:transferase activity"/>
    <property type="evidence" value="ECO:0007669"/>
    <property type="project" value="UniProtKB-KW"/>
</dbReference>
<dbReference type="InterPro" id="IPR050483">
    <property type="entry name" value="CoA-transferase_III_domain"/>
</dbReference>
<dbReference type="PANTHER" id="PTHR48207:SF3">
    <property type="entry name" value="SUCCINATE--HYDROXYMETHYLGLUTARATE COA-TRANSFERASE"/>
    <property type="match status" value="1"/>
</dbReference>
<reference evidence="2" key="1">
    <citation type="submission" date="2022-05" db="EMBL/GenBank/DDBJ databases">
        <title>Jatrophihabitans sp. SB3-54 whole genome sequence.</title>
        <authorList>
            <person name="Suh M.K."/>
            <person name="Eom M.K."/>
            <person name="Kim J.S."/>
            <person name="Kim H.S."/>
            <person name="Do H.E."/>
            <person name="Shin Y.K."/>
            <person name="Lee J.-S."/>
        </authorList>
    </citation>
    <scope>NUCLEOTIDE SEQUENCE</scope>
    <source>
        <strain evidence="2">SB3-54</strain>
    </source>
</reference>
<dbReference type="Pfam" id="PF02515">
    <property type="entry name" value="CoA_transf_3"/>
    <property type="match status" value="1"/>
</dbReference>
<evidence type="ECO:0000313" key="2">
    <source>
        <dbReference type="EMBL" id="WAX58386.1"/>
    </source>
</evidence>
<keyword evidence="1 2" id="KW-0808">Transferase</keyword>
<evidence type="ECO:0000256" key="1">
    <source>
        <dbReference type="ARBA" id="ARBA00022679"/>
    </source>
</evidence>
<proteinExistence type="predicted"/>
<dbReference type="InterPro" id="IPR044855">
    <property type="entry name" value="CoA-Trfase_III_dom3_sf"/>
</dbReference>
<name>A0ABY7K5K0_9ACTN</name>
<dbReference type="EMBL" id="CP097463">
    <property type="protein sequence ID" value="WAX58386.1"/>
    <property type="molecule type" value="Genomic_DNA"/>
</dbReference>
<dbReference type="SUPFAM" id="SSF89796">
    <property type="entry name" value="CoA-transferase family III (CaiB/BaiF)"/>
    <property type="match status" value="1"/>
</dbReference>
<sequence>MLASVGTRGSGAGGGRMTRRFLPLDGVRVIDLTTSYAGPIASMHLGDLGADVIKIERPGGGDDCRTWGPPFVDGVSAWFASANRNKRSLTLDVRADAGRAALDRLLATAQAMLVNVSPPKLARLRLTPDEVLAAHPRLVYCSLTGFGVDGPDSGLLGYDLIAQARSGLMSVTGELGGAPQRPSTALTDIVAAYVCALSIVAALRDVERTGRGVALDVSLLDVALNLMAPRIASYLAGEPEPRPSGATDSVLSIYRPFRAADRTIVIAIGNDAIWRRFCAAIERPDLGQDPRFGTNELRRNARSELTAVIEAVIAQRVAAEWLERFEGADVPSAAVQFLSEVVADPQVKARRSILVGDGGEQRLASIETPWRVIGGHRRADGPVPEAGQHGEQILREVGLSDDDLAALRACGAFADGRPPR</sequence>